<dbReference type="InterPro" id="IPR000626">
    <property type="entry name" value="Ubiquitin-like_dom"/>
</dbReference>
<evidence type="ECO:0000256" key="4">
    <source>
        <dbReference type="ARBA" id="ARBA00025779"/>
    </source>
</evidence>
<dbReference type="SUPFAM" id="SSF74924">
    <property type="entry name" value="Cap-Gly domain"/>
    <property type="match status" value="1"/>
</dbReference>
<dbReference type="AlphaFoldDB" id="L0AXB3"/>
<dbReference type="InterPro" id="IPR045172">
    <property type="entry name" value="TBCB_Ubl"/>
</dbReference>
<dbReference type="CDD" id="cd01789">
    <property type="entry name" value="Ubl_TBCB"/>
    <property type="match status" value="1"/>
</dbReference>
<comment type="similarity">
    <text evidence="4">Belongs to the TBCB family.</text>
</comment>
<feature type="domain" description="CAP-Gly" evidence="5">
    <location>
        <begin position="228"/>
        <end position="261"/>
    </location>
</feature>
<dbReference type="PANTHER" id="PTHR18916">
    <property type="entry name" value="DYNACTIN 1-RELATED MICROTUBULE-BINDING"/>
    <property type="match status" value="1"/>
</dbReference>
<dbReference type="Pfam" id="PF14560">
    <property type="entry name" value="Ubiquitin_2"/>
    <property type="match status" value="1"/>
</dbReference>
<dbReference type="EMBL" id="CP001669">
    <property type="protein sequence ID" value="AFZ80222.1"/>
    <property type="molecule type" value="Genomic_DNA"/>
</dbReference>
<dbReference type="PROSITE" id="PS50245">
    <property type="entry name" value="CAP_GLY_2"/>
    <property type="match status" value="1"/>
</dbReference>
<sequence length="279" mass="31221">MDGYSRIVKVDIKHETLKDRIWPEIRIDTGITVAELKDKLYIKTGTSPSSMALSAHLPNHESTTSVSLDMDEESLYKYGIDEGYVILVRELRTFNGNKILTSSNENKNVQIDISNSSLKYTNPKLYDHYIKQTERVEATGNDSEFQRYQMSDEDYRARNTGVREFIDKMRAGAAKSSISSNAKNADEPTSLEDLREAFPIGSRCSVSPGDRRGEVKFVGLIGGKKVKIGVALDEPLGNSDGTFHSVKYFETHGSNYGGFYDPKNVAVGDFPQFDISDFL</sequence>
<dbReference type="GO" id="GO:0005634">
    <property type="term" value="C:nucleus"/>
    <property type="evidence" value="ECO:0007669"/>
    <property type="project" value="TreeGrafter"/>
</dbReference>
<reference evidence="6 7" key="1">
    <citation type="journal article" date="2012" name="BMC Genomics">
        <title>Comparative genomic analysis and phylogenetic position of Theileria equi.</title>
        <authorList>
            <person name="Kappmeyer L.S."/>
            <person name="Thiagarajan M."/>
            <person name="Herndon D.R."/>
            <person name="Ramsay J.D."/>
            <person name="Caler E."/>
            <person name="Djikeng A."/>
            <person name="Gillespie J.J."/>
            <person name="Lau A.O."/>
            <person name="Roalson E.H."/>
            <person name="Silva J.C."/>
            <person name="Silva M.G."/>
            <person name="Suarez C.E."/>
            <person name="Ueti M.W."/>
            <person name="Nene V.M."/>
            <person name="Mealey R.H."/>
            <person name="Knowles D.P."/>
            <person name="Brayton K.A."/>
        </authorList>
    </citation>
    <scope>NUCLEOTIDE SEQUENCE [LARGE SCALE GENOMIC DNA]</scope>
    <source>
        <strain evidence="6 7">WA</strain>
    </source>
</reference>
<gene>
    <name evidence="6" type="ORF">BEWA_030750</name>
</gene>
<dbReference type="STRING" id="1537102.L0AXB3"/>
<dbReference type="Gene3D" id="3.10.20.90">
    <property type="entry name" value="Phosphatidylinositol 3-kinase Catalytic Subunit, Chain A, domain 1"/>
    <property type="match status" value="1"/>
</dbReference>
<evidence type="ECO:0000256" key="1">
    <source>
        <dbReference type="ARBA" id="ARBA00004496"/>
    </source>
</evidence>
<dbReference type="Proteomes" id="UP000031512">
    <property type="component" value="Chromosome 1"/>
</dbReference>
<name>L0AXB3_THEEQ</name>
<dbReference type="VEuPathDB" id="PiroplasmaDB:BEWA_030750"/>
<dbReference type="SUPFAM" id="SSF54236">
    <property type="entry name" value="Ubiquitin-like"/>
    <property type="match status" value="1"/>
</dbReference>
<dbReference type="PANTHER" id="PTHR18916:SF85">
    <property type="entry name" value="TUBULIN-FOLDING COFACTOR B"/>
    <property type="match status" value="1"/>
</dbReference>
<evidence type="ECO:0000256" key="2">
    <source>
        <dbReference type="ARBA" id="ARBA00022490"/>
    </source>
</evidence>
<evidence type="ECO:0000256" key="3">
    <source>
        <dbReference type="ARBA" id="ARBA00023186"/>
    </source>
</evidence>
<accession>L0AXB3</accession>
<dbReference type="RefSeq" id="XP_004829888.1">
    <property type="nucleotide sequence ID" value="XM_004829831.1"/>
</dbReference>
<evidence type="ECO:0000259" key="5">
    <source>
        <dbReference type="PROSITE" id="PS50245"/>
    </source>
</evidence>
<dbReference type="GeneID" id="15806944"/>
<evidence type="ECO:0000313" key="7">
    <source>
        <dbReference type="Proteomes" id="UP000031512"/>
    </source>
</evidence>
<dbReference type="Gene3D" id="2.30.30.190">
    <property type="entry name" value="CAP Gly-rich-like domain"/>
    <property type="match status" value="1"/>
</dbReference>
<dbReference type="GO" id="GO:0031122">
    <property type="term" value="P:cytoplasmic microtubule organization"/>
    <property type="evidence" value="ECO:0007669"/>
    <property type="project" value="TreeGrafter"/>
</dbReference>
<dbReference type="KEGG" id="beq:BEWA_030750"/>
<dbReference type="GO" id="GO:0007023">
    <property type="term" value="P:post-chaperonin tubulin folding pathway"/>
    <property type="evidence" value="ECO:0007669"/>
    <property type="project" value="InterPro"/>
</dbReference>
<evidence type="ECO:0000313" key="6">
    <source>
        <dbReference type="EMBL" id="AFZ80222.1"/>
    </source>
</evidence>
<dbReference type="OrthoDB" id="2130750at2759"/>
<keyword evidence="3" id="KW-0143">Chaperone</keyword>
<dbReference type="GO" id="GO:0007021">
    <property type="term" value="P:tubulin complex assembly"/>
    <property type="evidence" value="ECO:0007669"/>
    <property type="project" value="InterPro"/>
</dbReference>
<dbReference type="SMART" id="SM01052">
    <property type="entry name" value="CAP_GLY"/>
    <property type="match status" value="1"/>
</dbReference>
<keyword evidence="7" id="KW-1185">Reference proteome</keyword>
<protein>
    <submittedName>
        <fullName evidence="6">CAP-Gly domain containing protein</fullName>
    </submittedName>
</protein>
<keyword evidence="2" id="KW-0963">Cytoplasm</keyword>
<organism evidence="6 7">
    <name type="scientific">Theileria equi strain WA</name>
    <dbReference type="NCBI Taxonomy" id="1537102"/>
    <lineage>
        <taxon>Eukaryota</taxon>
        <taxon>Sar</taxon>
        <taxon>Alveolata</taxon>
        <taxon>Apicomplexa</taxon>
        <taxon>Aconoidasida</taxon>
        <taxon>Piroplasmida</taxon>
        <taxon>Theileriidae</taxon>
        <taxon>Theileria</taxon>
    </lineage>
</organism>
<dbReference type="InterPro" id="IPR036859">
    <property type="entry name" value="CAP-Gly_dom_sf"/>
</dbReference>
<dbReference type="eggNOG" id="KOG3206">
    <property type="taxonomic scope" value="Eukaryota"/>
</dbReference>
<dbReference type="GO" id="GO:0043014">
    <property type="term" value="F:alpha-tubulin binding"/>
    <property type="evidence" value="ECO:0007669"/>
    <property type="project" value="InterPro"/>
</dbReference>
<dbReference type="GO" id="GO:0005737">
    <property type="term" value="C:cytoplasm"/>
    <property type="evidence" value="ECO:0007669"/>
    <property type="project" value="UniProtKB-SubCell"/>
</dbReference>
<dbReference type="InterPro" id="IPR029071">
    <property type="entry name" value="Ubiquitin-like_domsf"/>
</dbReference>
<dbReference type="GO" id="GO:0051010">
    <property type="term" value="F:microtubule plus-end binding"/>
    <property type="evidence" value="ECO:0007669"/>
    <property type="project" value="TreeGrafter"/>
</dbReference>
<dbReference type="Pfam" id="PF01302">
    <property type="entry name" value="CAP_GLY"/>
    <property type="match status" value="1"/>
</dbReference>
<dbReference type="GO" id="GO:0035371">
    <property type="term" value="C:microtubule plus-end"/>
    <property type="evidence" value="ECO:0007669"/>
    <property type="project" value="TreeGrafter"/>
</dbReference>
<comment type="subcellular location">
    <subcellularLocation>
        <location evidence="1">Cytoplasm</location>
    </subcellularLocation>
</comment>
<dbReference type="InterPro" id="IPR000938">
    <property type="entry name" value="CAP-Gly_domain"/>
</dbReference>
<proteinExistence type="inferred from homology"/>